<evidence type="ECO:0000256" key="9">
    <source>
        <dbReference type="PIRSR" id="PIRSR000362-1"/>
    </source>
</evidence>
<evidence type="ECO:0000256" key="8">
    <source>
        <dbReference type="PIRNR" id="PIRNR000362"/>
    </source>
</evidence>
<comment type="cofactor">
    <cofactor evidence="1 8 9">
        <name>FAD</name>
        <dbReference type="ChEBI" id="CHEBI:57692"/>
    </cofactor>
</comment>
<dbReference type="AlphaFoldDB" id="A0A1R1YU16"/>
<gene>
    <name evidence="11" type="ORF">AYI69_g70</name>
</gene>
<comment type="catalytic activity">
    <reaction evidence="7 8">
        <text>2 reduced [adrenodoxin] + NADP(+) + H(+) = 2 oxidized [adrenodoxin] + NADPH</text>
        <dbReference type="Rhea" id="RHEA:42312"/>
        <dbReference type="Rhea" id="RHEA-COMP:9998"/>
        <dbReference type="Rhea" id="RHEA-COMP:9999"/>
        <dbReference type="ChEBI" id="CHEBI:15378"/>
        <dbReference type="ChEBI" id="CHEBI:33737"/>
        <dbReference type="ChEBI" id="CHEBI:33738"/>
        <dbReference type="ChEBI" id="CHEBI:57783"/>
        <dbReference type="ChEBI" id="CHEBI:58349"/>
        <dbReference type="EC" id="1.18.1.6"/>
    </reaction>
</comment>
<accession>A0A1R1YU16</accession>
<feature type="binding site" evidence="9">
    <location>
        <position position="89"/>
    </location>
    <ligand>
        <name>FAD</name>
        <dbReference type="ChEBI" id="CHEBI:57692"/>
    </ligand>
</feature>
<protein>
    <recommendedName>
        <fullName evidence="8">NADPH:adrenodoxin oxidoreductase, mitochondrial</fullName>
        <ecNumber evidence="8">1.18.1.6</ecNumber>
    </recommendedName>
</protein>
<dbReference type="PIRSF" id="PIRSF000362">
    <property type="entry name" value="FNR"/>
    <property type="match status" value="1"/>
</dbReference>
<feature type="binding site" evidence="10">
    <location>
        <position position="453"/>
    </location>
    <ligand>
        <name>NADP(+)</name>
        <dbReference type="ChEBI" id="CHEBI:58349"/>
    </ligand>
</feature>
<dbReference type="Proteomes" id="UP000187429">
    <property type="component" value="Unassembled WGS sequence"/>
</dbReference>
<comment type="subcellular location">
    <subcellularLocation>
        <location evidence="8">Mitochondrion</location>
    </subcellularLocation>
</comment>
<evidence type="ECO:0000256" key="3">
    <source>
        <dbReference type="ARBA" id="ARBA00022630"/>
    </source>
</evidence>
<sequence>MISLRAKILQRSNPLKTLAKVPDFNSNSSTTSIRSHSTNSFYSNLNDTAYNVAIIGSGAAGFYTASKLLDKRSNINIDIYESLPVPYGLVRYGVAPDHPEVKICTNKFDEIGSDPRVRYYGNISIGKDLDLSVSKLRSIYDFVVLSNGTSAAKKLNIKGENGELDQVTNAQKNGIHSGRDFVNYYNGYPLSQSLFHNDFLSKGSSGNSMIFGVGNVSLDIARILLSDIDTLSKTDINSSYLEMLAKSTIKHVDIVGRRGALQSSFTTKELRELLKLPNVKFKFDFAELKMELDSDYARNVLSKSRQIKRKIDLLLQYESEKVHTSPAERLSNAINDSKSNKEKSWSLRFFMSPTSIENHPNQNYQIINLTKNNLIVNQDLSTKLVAVPQSQVSEHVDVAFRSIGYESTQTDGFPFDQVKKIVPNISGRVFDPSTNDLVDGLYVSGWAKTGPTGVLASTMQDAYETAFAIDSDIQNHINSSNSSSYIKTLNRSDIEKELESSGVLGKSINYSQWIKIKEYEKKSGNNVGKVSEKVVDINKMIEIANS</sequence>
<dbReference type="GO" id="GO:0016491">
    <property type="term" value="F:oxidoreductase activity"/>
    <property type="evidence" value="ECO:0007669"/>
    <property type="project" value="UniProtKB-KW"/>
</dbReference>
<evidence type="ECO:0000256" key="7">
    <source>
        <dbReference type="ARBA" id="ARBA00048933"/>
    </source>
</evidence>
<dbReference type="EMBL" id="LSSM01000016">
    <property type="protein sequence ID" value="OMJ30388.1"/>
    <property type="molecule type" value="Genomic_DNA"/>
</dbReference>
<feature type="binding site" evidence="9">
    <location>
        <position position="81"/>
    </location>
    <ligand>
        <name>FAD</name>
        <dbReference type="ChEBI" id="CHEBI:57692"/>
    </ligand>
</feature>
<dbReference type="Gene3D" id="3.50.50.60">
    <property type="entry name" value="FAD/NAD(P)-binding domain"/>
    <property type="match status" value="1"/>
</dbReference>
<feature type="binding site" evidence="10">
    <location>
        <begin position="257"/>
        <end position="258"/>
    </location>
    <ligand>
        <name>NADP(+)</name>
        <dbReference type="ChEBI" id="CHEBI:58349"/>
    </ligand>
</feature>
<reference evidence="12" key="1">
    <citation type="submission" date="2017-01" db="EMBL/GenBank/DDBJ databases">
        <authorList>
            <person name="Wang Y."/>
            <person name="White M."/>
            <person name="Kvist S."/>
            <person name="Moncalvo J.-M."/>
        </authorList>
    </citation>
    <scope>NUCLEOTIDE SEQUENCE [LARGE SCALE GENOMIC DNA]</scope>
    <source>
        <strain evidence="12">ID-206-W2</strain>
    </source>
</reference>
<comment type="caution">
    <text evidence="11">The sequence shown here is derived from an EMBL/GenBank/DDBJ whole genome shotgun (WGS) entry which is preliminary data.</text>
</comment>
<dbReference type="OrthoDB" id="333024at2759"/>
<dbReference type="PANTHER" id="PTHR48467:SF1">
    <property type="entry name" value="GLUTAMATE SYNTHASE 1 [NADH], CHLOROPLASTIC-LIKE"/>
    <property type="match status" value="1"/>
</dbReference>
<dbReference type="Gene3D" id="3.40.50.720">
    <property type="entry name" value="NAD(P)-binding Rossmann-like Domain"/>
    <property type="match status" value="1"/>
</dbReference>
<dbReference type="InterPro" id="IPR055275">
    <property type="entry name" value="Ferredox_Rdtase"/>
</dbReference>
<evidence type="ECO:0000256" key="10">
    <source>
        <dbReference type="PIRSR" id="PIRSR000362-2"/>
    </source>
</evidence>
<evidence type="ECO:0000256" key="5">
    <source>
        <dbReference type="ARBA" id="ARBA00022857"/>
    </source>
</evidence>
<proteinExistence type="inferred from homology"/>
<keyword evidence="3 8" id="KW-0285">Flavoprotein</keyword>
<keyword evidence="5 8" id="KW-0521">NADP</keyword>
<evidence type="ECO:0000256" key="6">
    <source>
        <dbReference type="ARBA" id="ARBA00023002"/>
    </source>
</evidence>
<dbReference type="InterPro" id="IPR021163">
    <property type="entry name" value="Ferredox_Rdtase_adrenod"/>
</dbReference>
<dbReference type="PRINTS" id="PR00419">
    <property type="entry name" value="ADXRDTASE"/>
</dbReference>
<evidence type="ECO:0000313" key="11">
    <source>
        <dbReference type="EMBL" id="OMJ30388.1"/>
    </source>
</evidence>
<dbReference type="EC" id="1.18.1.6" evidence="8"/>
<organism evidence="11 12">
    <name type="scientific">Smittium culicis</name>
    <dbReference type="NCBI Taxonomy" id="133412"/>
    <lineage>
        <taxon>Eukaryota</taxon>
        <taxon>Fungi</taxon>
        <taxon>Fungi incertae sedis</taxon>
        <taxon>Zoopagomycota</taxon>
        <taxon>Kickxellomycotina</taxon>
        <taxon>Harpellomycetes</taxon>
        <taxon>Harpellales</taxon>
        <taxon>Legeriomycetaceae</taxon>
        <taxon>Smittium</taxon>
    </lineage>
</organism>
<name>A0A1R1YU16_9FUNG</name>
<dbReference type="PANTHER" id="PTHR48467">
    <property type="entry name" value="GLUTAMATE SYNTHASE 1 [NADH], CHLOROPLASTIC-LIKE"/>
    <property type="match status" value="1"/>
</dbReference>
<feature type="binding site" evidence="9">
    <location>
        <position position="60"/>
    </location>
    <ligand>
        <name>FAD</name>
        <dbReference type="ChEBI" id="CHEBI:57692"/>
    </ligand>
</feature>
<feature type="binding site" evidence="9">
    <location>
        <position position="446"/>
    </location>
    <ligand>
        <name>FAD</name>
        <dbReference type="ChEBI" id="CHEBI:57692"/>
    </ligand>
</feature>
<evidence type="ECO:0000313" key="12">
    <source>
        <dbReference type="Proteomes" id="UP000187429"/>
    </source>
</evidence>
<evidence type="ECO:0000256" key="2">
    <source>
        <dbReference type="ARBA" id="ARBA00008312"/>
    </source>
</evidence>
<keyword evidence="12" id="KW-1185">Reference proteome</keyword>
<feature type="binding site" evidence="9">
    <location>
        <position position="125"/>
    </location>
    <ligand>
        <name>FAD</name>
        <dbReference type="ChEBI" id="CHEBI:57692"/>
    </ligand>
</feature>
<evidence type="ECO:0000256" key="4">
    <source>
        <dbReference type="ARBA" id="ARBA00022827"/>
    </source>
</evidence>
<keyword evidence="8" id="KW-0496">Mitochondrion</keyword>
<keyword evidence="4 8" id="KW-0274">FAD</keyword>
<dbReference type="GO" id="GO:0005739">
    <property type="term" value="C:mitochondrion"/>
    <property type="evidence" value="ECO:0007669"/>
    <property type="project" value="UniProtKB-SubCell"/>
</dbReference>
<keyword evidence="6 8" id="KW-0560">Oxidoreductase</keyword>
<comment type="similarity">
    <text evidence="2 8">Belongs to the ferredoxin--NADP reductase type 1 family.</text>
</comment>
<dbReference type="SUPFAM" id="SSF51971">
    <property type="entry name" value="Nucleotide-binding domain"/>
    <property type="match status" value="1"/>
</dbReference>
<dbReference type="InterPro" id="IPR036188">
    <property type="entry name" value="FAD/NAD-bd_sf"/>
</dbReference>
<evidence type="ECO:0000256" key="1">
    <source>
        <dbReference type="ARBA" id="ARBA00001974"/>
    </source>
</evidence>
<feature type="binding site" evidence="10">
    <location>
        <position position="269"/>
    </location>
    <ligand>
        <name>NADP(+)</name>
        <dbReference type="ChEBI" id="CHEBI:58349"/>
    </ligand>
</feature>